<keyword evidence="2" id="KW-1185">Reference proteome</keyword>
<dbReference type="AlphaFoldDB" id="A0A1H2QRW5"/>
<dbReference type="SUPFAM" id="SSF53474">
    <property type="entry name" value="alpha/beta-Hydrolases"/>
    <property type="match status" value="1"/>
</dbReference>
<reference evidence="1 2" key="1">
    <citation type="submission" date="2016-10" db="EMBL/GenBank/DDBJ databases">
        <authorList>
            <person name="Varghese N."/>
            <person name="Submissions S."/>
        </authorList>
    </citation>
    <scope>NUCLEOTIDE SEQUENCE [LARGE SCALE GENOMIC DNA]</scope>
    <source>
        <strain evidence="1 2">DSM 11449</strain>
    </source>
</reference>
<evidence type="ECO:0000313" key="2">
    <source>
        <dbReference type="Proteomes" id="UP000182771"/>
    </source>
</evidence>
<name>A0A1H2QRW5_9FLAO</name>
<sequence length="158" mass="18249">MHGLDSHLHADREEVLVRYGEIFAPVFDYKNNPELFTHLCEEYQSIDVIIGSSAGGLIGYFLAQKLQKPCALFNPALNYQYELPFAPFWDKEYSQYMLLVMGMQDEVIPYKESLPIALADKTPKQQIDIHLIQNLGHLYPIEIFSRELKFFFGKISGQ</sequence>
<evidence type="ECO:0000313" key="1">
    <source>
        <dbReference type="EMBL" id="SDW09344.1"/>
    </source>
</evidence>
<accession>A0A1H2QRW5</accession>
<proteinExistence type="predicted"/>
<dbReference type="Proteomes" id="UP000182771">
    <property type="component" value="Unassembled WGS sequence"/>
</dbReference>
<evidence type="ECO:0008006" key="3">
    <source>
        <dbReference type="Google" id="ProtNLM"/>
    </source>
</evidence>
<protein>
    <recommendedName>
        <fullName evidence="3">Alpha/beta hydrolase</fullName>
    </recommendedName>
</protein>
<comment type="caution">
    <text evidence="1">The sequence shown here is derived from an EMBL/GenBank/DDBJ whole genome shotgun (WGS) entry which is preliminary data.</text>
</comment>
<gene>
    <name evidence="1" type="ORF">SAMN05444420_101226</name>
</gene>
<organism evidence="1 2">
    <name type="scientific">Capnocytophaga granulosa</name>
    <dbReference type="NCBI Taxonomy" id="45242"/>
    <lineage>
        <taxon>Bacteria</taxon>
        <taxon>Pseudomonadati</taxon>
        <taxon>Bacteroidota</taxon>
        <taxon>Flavobacteriia</taxon>
        <taxon>Flavobacteriales</taxon>
        <taxon>Flavobacteriaceae</taxon>
        <taxon>Capnocytophaga</taxon>
    </lineage>
</organism>
<dbReference type="Gene3D" id="3.40.50.1820">
    <property type="entry name" value="alpha/beta hydrolase"/>
    <property type="match status" value="1"/>
</dbReference>
<dbReference type="InterPro" id="IPR029058">
    <property type="entry name" value="AB_hydrolase_fold"/>
</dbReference>
<dbReference type="EMBL" id="FNND01000001">
    <property type="protein sequence ID" value="SDW09344.1"/>
    <property type="molecule type" value="Genomic_DNA"/>
</dbReference>